<dbReference type="RefSeq" id="WP_167518744.1">
    <property type="nucleotide sequence ID" value="NZ_JAUSWA010000007.1"/>
</dbReference>
<dbReference type="EMBL" id="JAUSWA010000007">
    <property type="protein sequence ID" value="MDQ0493520.1"/>
    <property type="molecule type" value="Genomic_DNA"/>
</dbReference>
<evidence type="ECO:0000256" key="1">
    <source>
        <dbReference type="SAM" id="Phobius"/>
    </source>
</evidence>
<comment type="caution">
    <text evidence="2">The sequence shown here is derived from an EMBL/GenBank/DDBJ whole genome shotgun (WGS) entry which is preliminary data.</text>
</comment>
<reference evidence="2 3" key="1">
    <citation type="submission" date="2023-07" db="EMBL/GenBank/DDBJ databases">
        <title>Genomic Encyclopedia of Type Strains, Phase IV (KMG-IV): sequencing the most valuable type-strain genomes for metagenomic binning, comparative biology and taxonomic classification.</title>
        <authorList>
            <person name="Goeker M."/>
        </authorList>
    </citation>
    <scope>NUCLEOTIDE SEQUENCE [LARGE SCALE GENOMIC DNA]</scope>
    <source>
        <strain evidence="2 3">DSM 14914</strain>
    </source>
</reference>
<protein>
    <submittedName>
        <fullName evidence="2">Uncharacterized protein</fullName>
    </submittedName>
</protein>
<keyword evidence="3" id="KW-1185">Reference proteome</keyword>
<feature type="transmembrane region" description="Helical" evidence="1">
    <location>
        <begin position="24"/>
        <end position="46"/>
    </location>
</feature>
<dbReference type="Proteomes" id="UP001242811">
    <property type="component" value="Unassembled WGS sequence"/>
</dbReference>
<organism evidence="2 3">
    <name type="scientific">Paenibacillus brasilensis</name>
    <dbReference type="NCBI Taxonomy" id="128574"/>
    <lineage>
        <taxon>Bacteria</taxon>
        <taxon>Bacillati</taxon>
        <taxon>Bacillota</taxon>
        <taxon>Bacilli</taxon>
        <taxon>Bacillales</taxon>
        <taxon>Paenibacillaceae</taxon>
        <taxon>Paenibacillus</taxon>
    </lineage>
</organism>
<name>A0ABU0KVQ1_9BACL</name>
<accession>A0ABU0KVQ1</accession>
<keyword evidence="1" id="KW-1133">Transmembrane helix</keyword>
<proteinExistence type="predicted"/>
<keyword evidence="1" id="KW-0812">Transmembrane</keyword>
<keyword evidence="1" id="KW-0472">Membrane</keyword>
<evidence type="ECO:0000313" key="2">
    <source>
        <dbReference type="EMBL" id="MDQ0493520.1"/>
    </source>
</evidence>
<gene>
    <name evidence="2" type="ORF">QOZ95_001678</name>
</gene>
<evidence type="ECO:0000313" key="3">
    <source>
        <dbReference type="Proteomes" id="UP001242811"/>
    </source>
</evidence>
<sequence>MRTLWDKFDFSLLLTQSGIFKRSGAPACILCIMYVIGLVSGCSSVVQMSDLAHKDALLEMLFKPFMRMPTAFTC</sequence>